<gene>
    <name evidence="1" type="ORF">GBAR_LOCUS20469</name>
</gene>
<keyword evidence="2" id="KW-1185">Reference proteome</keyword>
<reference evidence="1" key="1">
    <citation type="submission" date="2023-03" db="EMBL/GenBank/DDBJ databases">
        <authorList>
            <person name="Steffen K."/>
            <person name="Cardenas P."/>
        </authorList>
    </citation>
    <scope>NUCLEOTIDE SEQUENCE</scope>
</reference>
<evidence type="ECO:0000313" key="1">
    <source>
        <dbReference type="EMBL" id="CAI8036528.1"/>
    </source>
</evidence>
<organism evidence="1 2">
    <name type="scientific">Geodia barretti</name>
    <name type="common">Barrett's horny sponge</name>
    <dbReference type="NCBI Taxonomy" id="519541"/>
    <lineage>
        <taxon>Eukaryota</taxon>
        <taxon>Metazoa</taxon>
        <taxon>Porifera</taxon>
        <taxon>Demospongiae</taxon>
        <taxon>Heteroscleromorpha</taxon>
        <taxon>Tetractinellida</taxon>
        <taxon>Astrophorina</taxon>
        <taxon>Geodiidae</taxon>
        <taxon>Geodia</taxon>
    </lineage>
</organism>
<protein>
    <submittedName>
        <fullName evidence="1">Uncharacterized protein</fullName>
    </submittedName>
</protein>
<name>A0AA35SW91_GEOBA</name>
<dbReference type="Proteomes" id="UP001174909">
    <property type="component" value="Unassembled WGS sequence"/>
</dbReference>
<proteinExistence type="predicted"/>
<sequence>MRVGTYPTRDFATLGPLELRPPFTGASVWSLHSAP</sequence>
<accession>A0AA35SW91</accession>
<dbReference type="AlphaFoldDB" id="A0AA35SW91"/>
<comment type="caution">
    <text evidence="1">The sequence shown here is derived from an EMBL/GenBank/DDBJ whole genome shotgun (WGS) entry which is preliminary data.</text>
</comment>
<dbReference type="EMBL" id="CASHTH010002875">
    <property type="protein sequence ID" value="CAI8036528.1"/>
    <property type="molecule type" value="Genomic_DNA"/>
</dbReference>
<evidence type="ECO:0000313" key="2">
    <source>
        <dbReference type="Proteomes" id="UP001174909"/>
    </source>
</evidence>